<name>A0ABR3HCL6_LOXSC</name>
<keyword evidence="4" id="KW-1185">Reference proteome</keyword>
<evidence type="ECO:0000256" key="2">
    <source>
        <dbReference type="SAM" id="MobiDB-lite"/>
    </source>
</evidence>
<feature type="region of interest" description="Disordered" evidence="2">
    <location>
        <begin position="91"/>
        <end position="165"/>
    </location>
</feature>
<evidence type="ECO:0000313" key="3">
    <source>
        <dbReference type="EMBL" id="KAL0868154.1"/>
    </source>
</evidence>
<dbReference type="EMBL" id="JBEUOH010000021">
    <property type="protein sequence ID" value="KAL0868154.1"/>
    <property type="molecule type" value="Genomic_DNA"/>
</dbReference>
<feature type="compositionally biased region" description="Low complexity" evidence="2">
    <location>
        <begin position="125"/>
        <end position="138"/>
    </location>
</feature>
<feature type="compositionally biased region" description="Basic residues" evidence="2">
    <location>
        <begin position="145"/>
        <end position="154"/>
    </location>
</feature>
<sequence>MHKNVELVINTSLFNTNVSADIARASISNGTIEDVNNKLDNDATNKKEDVKETNNNLDEEAINEKLDVKAATRKLDVDAINKKLDEGDIKLDKGVETRRQRRKSHRSTSSSSGEKEASGGKSGDSGESLGISTESSTSSEEKKKDGTKKKKDHKPKSSAERTGWKKWHRKCTPCPEEMTLKWRDPRIKWICGGYQRARRSFKSLCMMHYRNCQDGTMFTKIFDHRCPADVPGNDRPHGDHFFYDYAVHLPGDSSASSKDTSEASSDSSIFF</sequence>
<protein>
    <submittedName>
        <fullName evidence="3">Uncharacterized protein</fullName>
    </submittedName>
</protein>
<proteinExistence type="predicted"/>
<accession>A0ABR3HCL6</accession>
<feature type="coiled-coil region" evidence="1">
    <location>
        <begin position="36"/>
        <end position="74"/>
    </location>
</feature>
<evidence type="ECO:0000256" key="1">
    <source>
        <dbReference type="SAM" id="Coils"/>
    </source>
</evidence>
<comment type="caution">
    <text evidence="3">The sequence shown here is derived from an EMBL/GenBank/DDBJ whole genome shotgun (WGS) entry which is preliminary data.</text>
</comment>
<evidence type="ECO:0000313" key="4">
    <source>
        <dbReference type="Proteomes" id="UP001549920"/>
    </source>
</evidence>
<organism evidence="3 4">
    <name type="scientific">Loxostege sticticalis</name>
    <name type="common">Beet webworm moth</name>
    <dbReference type="NCBI Taxonomy" id="481309"/>
    <lineage>
        <taxon>Eukaryota</taxon>
        <taxon>Metazoa</taxon>
        <taxon>Ecdysozoa</taxon>
        <taxon>Arthropoda</taxon>
        <taxon>Hexapoda</taxon>
        <taxon>Insecta</taxon>
        <taxon>Pterygota</taxon>
        <taxon>Neoptera</taxon>
        <taxon>Endopterygota</taxon>
        <taxon>Lepidoptera</taxon>
        <taxon>Glossata</taxon>
        <taxon>Ditrysia</taxon>
        <taxon>Pyraloidea</taxon>
        <taxon>Crambidae</taxon>
        <taxon>Pyraustinae</taxon>
        <taxon>Loxostege</taxon>
    </lineage>
</organism>
<keyword evidence="1" id="KW-0175">Coiled coil</keyword>
<dbReference type="Proteomes" id="UP001549920">
    <property type="component" value="Unassembled WGS sequence"/>
</dbReference>
<reference evidence="3 4" key="1">
    <citation type="submission" date="2024-06" db="EMBL/GenBank/DDBJ databases">
        <title>A chromosome-level genome assembly of beet webworm, Loxostege sticticalis.</title>
        <authorList>
            <person name="Zhang Y."/>
        </authorList>
    </citation>
    <scope>NUCLEOTIDE SEQUENCE [LARGE SCALE GENOMIC DNA]</scope>
    <source>
        <strain evidence="3">AQ026</strain>
        <tissue evidence="3">Whole body</tissue>
    </source>
</reference>
<gene>
    <name evidence="3" type="ORF">ABMA27_007706</name>
</gene>